<comment type="similarity">
    <text evidence="3 10">Belongs to the FliL family.</text>
</comment>
<protein>
    <recommendedName>
        <fullName evidence="10">Flagellar protein FliL</fullName>
    </recommendedName>
</protein>
<name>A0A7C3IKN7_9SPIR</name>
<evidence type="ECO:0000256" key="5">
    <source>
        <dbReference type="ARBA" id="ARBA00022500"/>
    </source>
</evidence>
<evidence type="ECO:0000256" key="3">
    <source>
        <dbReference type="ARBA" id="ARBA00008281"/>
    </source>
</evidence>
<keyword evidence="8 10" id="KW-1133">Transmembrane helix</keyword>
<evidence type="ECO:0000256" key="10">
    <source>
        <dbReference type="RuleBase" id="RU364125"/>
    </source>
</evidence>
<evidence type="ECO:0000313" key="12">
    <source>
        <dbReference type="EMBL" id="HFH29645.1"/>
    </source>
</evidence>
<evidence type="ECO:0000256" key="8">
    <source>
        <dbReference type="ARBA" id="ARBA00022989"/>
    </source>
</evidence>
<accession>A0A7C3IKN7</accession>
<evidence type="ECO:0000256" key="7">
    <source>
        <dbReference type="ARBA" id="ARBA00022779"/>
    </source>
</evidence>
<dbReference type="GO" id="GO:0009425">
    <property type="term" value="C:bacterial-type flagellum basal body"/>
    <property type="evidence" value="ECO:0007669"/>
    <property type="project" value="InterPro"/>
</dbReference>
<evidence type="ECO:0000256" key="11">
    <source>
        <dbReference type="SAM" id="MobiDB-lite"/>
    </source>
</evidence>
<keyword evidence="12" id="KW-0966">Cell projection</keyword>
<dbReference type="InterPro" id="IPR005503">
    <property type="entry name" value="FliL"/>
</dbReference>
<keyword evidence="12" id="KW-0969">Cilium</keyword>
<keyword evidence="6 10" id="KW-0812">Transmembrane</keyword>
<keyword evidence="12" id="KW-0282">Flagellum</keyword>
<dbReference type="AlphaFoldDB" id="A0A7C3IKN7"/>
<feature type="transmembrane region" description="Helical" evidence="10">
    <location>
        <begin position="34"/>
        <end position="56"/>
    </location>
</feature>
<comment type="function">
    <text evidence="1 10">Controls the rotational direction of flagella during chemotaxis.</text>
</comment>
<dbReference type="EMBL" id="DSVL01000278">
    <property type="protein sequence ID" value="HFH29645.1"/>
    <property type="molecule type" value="Genomic_DNA"/>
</dbReference>
<dbReference type="GO" id="GO:0006935">
    <property type="term" value="P:chemotaxis"/>
    <property type="evidence" value="ECO:0007669"/>
    <property type="project" value="UniProtKB-KW"/>
</dbReference>
<reference evidence="12" key="1">
    <citation type="journal article" date="2020" name="mSystems">
        <title>Genome- and Community-Level Interaction Insights into Carbon Utilization and Element Cycling Functions of Hydrothermarchaeota in Hydrothermal Sediment.</title>
        <authorList>
            <person name="Zhou Z."/>
            <person name="Liu Y."/>
            <person name="Xu W."/>
            <person name="Pan J."/>
            <person name="Luo Z.H."/>
            <person name="Li M."/>
        </authorList>
    </citation>
    <scope>NUCLEOTIDE SEQUENCE [LARGE SCALE GENOMIC DNA]</scope>
    <source>
        <strain evidence="12">SpSt-503</strain>
    </source>
</reference>
<gene>
    <name evidence="12" type="ORF">ENS59_09070</name>
</gene>
<dbReference type="GO" id="GO:0005886">
    <property type="term" value="C:plasma membrane"/>
    <property type="evidence" value="ECO:0007669"/>
    <property type="project" value="UniProtKB-SubCell"/>
</dbReference>
<evidence type="ECO:0000256" key="9">
    <source>
        <dbReference type="ARBA" id="ARBA00023136"/>
    </source>
</evidence>
<keyword evidence="5 10" id="KW-0145">Chemotaxis</keyword>
<keyword evidence="4 10" id="KW-1003">Cell membrane</keyword>
<proteinExistence type="inferred from homology"/>
<keyword evidence="9 10" id="KW-0472">Membrane</keyword>
<feature type="compositionally biased region" description="Acidic residues" evidence="11">
    <location>
        <begin position="1"/>
        <end position="15"/>
    </location>
</feature>
<dbReference type="Pfam" id="PF03748">
    <property type="entry name" value="FliL"/>
    <property type="match status" value="1"/>
</dbReference>
<sequence>MAEDQDELNLDENDSTVESTPKKGAGIGGILPTILKFVAIGLGALIFIVTVSVITYRIMTGSGKPQTVATSETDPYMGKRPELSWFTTIGVIRTRTKDPTPYSVVVNVIIGYDFNDKNAQTELTNRLYELKDFFRNYFSNKYAADLKPENERNLKIEIREALNTTILQKAKAREILFQQLDVVEM</sequence>
<comment type="caution">
    <text evidence="12">The sequence shown here is derived from an EMBL/GenBank/DDBJ whole genome shotgun (WGS) entry which is preliminary data.</text>
</comment>
<evidence type="ECO:0000256" key="1">
    <source>
        <dbReference type="ARBA" id="ARBA00002254"/>
    </source>
</evidence>
<evidence type="ECO:0000256" key="4">
    <source>
        <dbReference type="ARBA" id="ARBA00022475"/>
    </source>
</evidence>
<feature type="region of interest" description="Disordered" evidence="11">
    <location>
        <begin position="1"/>
        <end position="22"/>
    </location>
</feature>
<dbReference type="GO" id="GO:0071973">
    <property type="term" value="P:bacterial-type flagellum-dependent cell motility"/>
    <property type="evidence" value="ECO:0007669"/>
    <property type="project" value="InterPro"/>
</dbReference>
<keyword evidence="7 10" id="KW-0283">Flagellar rotation</keyword>
<organism evidence="12">
    <name type="scientific">Gracilinema caldarium</name>
    <dbReference type="NCBI Taxonomy" id="215591"/>
    <lineage>
        <taxon>Bacteria</taxon>
        <taxon>Pseudomonadati</taxon>
        <taxon>Spirochaetota</taxon>
        <taxon>Spirochaetia</taxon>
        <taxon>Spirochaetales</taxon>
        <taxon>Breznakiellaceae</taxon>
        <taxon>Gracilinema</taxon>
    </lineage>
</organism>
<comment type="subcellular location">
    <subcellularLocation>
        <location evidence="2">Cell membrane</location>
        <topology evidence="2">Single-pass membrane protein</topology>
    </subcellularLocation>
</comment>
<evidence type="ECO:0000256" key="6">
    <source>
        <dbReference type="ARBA" id="ARBA00022692"/>
    </source>
</evidence>
<evidence type="ECO:0000256" key="2">
    <source>
        <dbReference type="ARBA" id="ARBA00004162"/>
    </source>
</evidence>